<dbReference type="EMBL" id="JBHUIR010000038">
    <property type="protein sequence ID" value="MFD2260422.1"/>
    <property type="molecule type" value="Genomic_DNA"/>
</dbReference>
<protein>
    <submittedName>
        <fullName evidence="3">Arylamine N-acetyltransferase</fullName>
    </submittedName>
</protein>
<accession>A0ABW5DH21</accession>
<evidence type="ECO:0000256" key="1">
    <source>
        <dbReference type="ARBA" id="ARBA00006547"/>
    </source>
</evidence>
<dbReference type="Proteomes" id="UP001597373">
    <property type="component" value="Unassembled WGS sequence"/>
</dbReference>
<dbReference type="PRINTS" id="PR01543">
    <property type="entry name" value="ANATRNSFRASE"/>
</dbReference>
<dbReference type="Gene3D" id="2.40.128.150">
    <property type="entry name" value="Cysteine proteinases"/>
    <property type="match status" value="1"/>
</dbReference>
<evidence type="ECO:0000256" key="2">
    <source>
        <dbReference type="RuleBase" id="RU003452"/>
    </source>
</evidence>
<dbReference type="RefSeq" id="WP_345099209.1">
    <property type="nucleotide sequence ID" value="NZ_BAABGS010000021.1"/>
</dbReference>
<evidence type="ECO:0000313" key="3">
    <source>
        <dbReference type="EMBL" id="MFD2260422.1"/>
    </source>
</evidence>
<dbReference type="InterPro" id="IPR001447">
    <property type="entry name" value="Arylamine_N-AcTrfase"/>
</dbReference>
<dbReference type="Pfam" id="PF00797">
    <property type="entry name" value="Acetyltransf_2"/>
    <property type="match status" value="1"/>
</dbReference>
<dbReference type="SUPFAM" id="SSF54001">
    <property type="entry name" value="Cysteine proteinases"/>
    <property type="match status" value="1"/>
</dbReference>
<gene>
    <name evidence="3" type="ORF">ACFSMZ_11685</name>
</gene>
<dbReference type="PANTHER" id="PTHR11786:SF0">
    <property type="entry name" value="ARYLAMINE N-ACETYLTRANSFERASE 4-RELATED"/>
    <property type="match status" value="1"/>
</dbReference>
<proteinExistence type="inferred from homology"/>
<keyword evidence="4" id="KW-1185">Reference proteome</keyword>
<name>A0ABW5DH21_9HYPH</name>
<comment type="caution">
    <text evidence="3">The sequence shown here is derived from an EMBL/GenBank/DDBJ whole genome shotgun (WGS) entry which is preliminary data.</text>
</comment>
<dbReference type="Gene3D" id="3.30.2140.10">
    <property type="entry name" value="Arylamine N-acetyltransferase"/>
    <property type="match status" value="1"/>
</dbReference>
<organism evidence="3 4">
    <name type="scientific">Chelativorans composti</name>
    <dbReference type="NCBI Taxonomy" id="768533"/>
    <lineage>
        <taxon>Bacteria</taxon>
        <taxon>Pseudomonadati</taxon>
        <taxon>Pseudomonadota</taxon>
        <taxon>Alphaproteobacteria</taxon>
        <taxon>Hyphomicrobiales</taxon>
        <taxon>Phyllobacteriaceae</taxon>
        <taxon>Chelativorans</taxon>
    </lineage>
</organism>
<dbReference type="InterPro" id="IPR038765">
    <property type="entry name" value="Papain-like_cys_pep_sf"/>
</dbReference>
<sequence length="274" mass="30659">MIVGNIDLDACFDLGAYFRRIGFSGTPEPTLETLKTLHLLHPLAIPFENLDSLLGRPVRLDLASLQAKLVGSRRGGYCYEHNTLFMHVLTALGFRVTGLAARVMWNYPAGEVRPRTHMLLRIEMDGAVWIADVGFGGITLTAPLRLEGGTEQPTPHETFRLERAGGYWILLARIGNDWRAVYRFDLDEHRLADYEITNYYLSTHPQSAFVNALMAARPVPGGRHALLNRRLNRHGENASQQEFTSPAEVRAVLQDVFGIDVPPGLEEAMERKGL</sequence>
<reference evidence="4" key="1">
    <citation type="journal article" date="2019" name="Int. J. Syst. Evol. Microbiol.">
        <title>The Global Catalogue of Microorganisms (GCM) 10K type strain sequencing project: providing services to taxonomists for standard genome sequencing and annotation.</title>
        <authorList>
            <consortium name="The Broad Institute Genomics Platform"/>
            <consortium name="The Broad Institute Genome Sequencing Center for Infectious Disease"/>
            <person name="Wu L."/>
            <person name="Ma J."/>
        </authorList>
    </citation>
    <scope>NUCLEOTIDE SEQUENCE [LARGE SCALE GENOMIC DNA]</scope>
    <source>
        <strain evidence="4">KCTC 23707</strain>
    </source>
</reference>
<evidence type="ECO:0000313" key="4">
    <source>
        <dbReference type="Proteomes" id="UP001597373"/>
    </source>
</evidence>
<dbReference type="PANTHER" id="PTHR11786">
    <property type="entry name" value="N-HYDROXYARYLAMINE O-ACETYLTRANSFERASE"/>
    <property type="match status" value="1"/>
</dbReference>
<comment type="similarity">
    <text evidence="1 2">Belongs to the arylamine N-acetyltransferase family.</text>
</comment>